<accession>A0A2I2KQ29</accession>
<dbReference type="OrthoDB" id="3268054at2"/>
<evidence type="ECO:0000313" key="2">
    <source>
        <dbReference type="EMBL" id="SNQ47736.1"/>
    </source>
</evidence>
<reference evidence="2 3" key="1">
    <citation type="submission" date="2017-06" db="EMBL/GenBank/DDBJ databases">
        <authorList>
            <person name="Kim H.J."/>
            <person name="Triplett B.A."/>
        </authorList>
    </citation>
    <scope>NUCLEOTIDE SEQUENCE [LARGE SCALE GENOMIC DNA]</scope>
    <source>
        <strain evidence="2">FRACA_ARgP5</strain>
    </source>
</reference>
<feature type="transmembrane region" description="Helical" evidence="1">
    <location>
        <begin position="173"/>
        <end position="191"/>
    </location>
</feature>
<protein>
    <submittedName>
        <fullName evidence="2">Uncharacterized protein</fullName>
    </submittedName>
</protein>
<feature type="transmembrane region" description="Helical" evidence="1">
    <location>
        <begin position="247"/>
        <end position="265"/>
    </location>
</feature>
<feature type="transmembrane region" description="Helical" evidence="1">
    <location>
        <begin position="303"/>
        <end position="323"/>
    </location>
</feature>
<keyword evidence="1" id="KW-0472">Membrane</keyword>
<evidence type="ECO:0000313" key="3">
    <source>
        <dbReference type="Proteomes" id="UP000234331"/>
    </source>
</evidence>
<feature type="transmembrane region" description="Helical" evidence="1">
    <location>
        <begin position="203"/>
        <end position="223"/>
    </location>
</feature>
<feature type="transmembrane region" description="Helical" evidence="1">
    <location>
        <begin position="149"/>
        <end position="167"/>
    </location>
</feature>
<feature type="transmembrane region" description="Helical" evidence="1">
    <location>
        <begin position="272"/>
        <end position="291"/>
    </location>
</feature>
<name>A0A2I2KQ29_9ACTN</name>
<evidence type="ECO:0000256" key="1">
    <source>
        <dbReference type="SAM" id="Phobius"/>
    </source>
</evidence>
<dbReference type="Proteomes" id="UP000234331">
    <property type="component" value="Unassembled WGS sequence"/>
</dbReference>
<proteinExistence type="predicted"/>
<keyword evidence="1" id="KW-0812">Transmembrane</keyword>
<gene>
    <name evidence="2" type="ORF">FRACA_20132</name>
</gene>
<organism evidence="2 3">
    <name type="scientific">Frankia canadensis</name>
    <dbReference type="NCBI Taxonomy" id="1836972"/>
    <lineage>
        <taxon>Bacteria</taxon>
        <taxon>Bacillati</taxon>
        <taxon>Actinomycetota</taxon>
        <taxon>Actinomycetes</taxon>
        <taxon>Frankiales</taxon>
        <taxon>Frankiaceae</taxon>
        <taxon>Frankia</taxon>
    </lineage>
</organism>
<keyword evidence="1" id="KW-1133">Transmembrane helix</keyword>
<dbReference type="AlphaFoldDB" id="A0A2I2KQ29"/>
<feature type="transmembrane region" description="Helical" evidence="1">
    <location>
        <begin position="77"/>
        <end position="99"/>
    </location>
</feature>
<keyword evidence="3" id="KW-1185">Reference proteome</keyword>
<feature type="transmembrane region" description="Helical" evidence="1">
    <location>
        <begin position="119"/>
        <end position="142"/>
    </location>
</feature>
<dbReference type="EMBL" id="FZMO01000112">
    <property type="protein sequence ID" value="SNQ47736.1"/>
    <property type="molecule type" value="Genomic_DNA"/>
</dbReference>
<sequence length="348" mass="36632">MTPSRLEVAYRRLLRCYPPRWRRDHGDEVVATLLDLADAAGRTRPSPADIADLVAHGLAARLGASLGLVPVVVRQRIAILALASLAALSSDLFVVAEVLPDPWPAYAGDLAGGGLTFGPFLTVGAAIYPLPVAAFVAALLGARRAARSLLGLTCLAVCAAVLVAALTDIERPPLYLLLVLFLLAGMALAGTPTKLHRRGLLTAAALFVLFLAVAEGYSCLLVRPDGYAYYANPSTAYRGPEGPVDTIQAILPATVILGITVATVISVRRPGWTVAAFVVGTAWPLMPIIKATRYYTWGWEADYAGGGFLLILGPTALAAVLDLSRAASPHTLKTPHQPAEDQDTATTK</sequence>